<dbReference type="RefSeq" id="WP_091606320.1">
    <property type="nucleotide sequence ID" value="NZ_FMCX01000002.1"/>
</dbReference>
<dbReference type="Pfam" id="PF13243">
    <property type="entry name" value="SQHop_cyclase_C"/>
    <property type="match status" value="1"/>
</dbReference>
<comment type="similarity">
    <text evidence="2">Belongs to the terpene cyclase/mutase family.</text>
</comment>
<evidence type="ECO:0000259" key="5">
    <source>
        <dbReference type="Pfam" id="PF13249"/>
    </source>
</evidence>
<reference evidence="7" key="1">
    <citation type="submission" date="2016-06" db="EMBL/GenBank/DDBJ databases">
        <authorList>
            <person name="Varghese N."/>
            <person name="Submissions Spin"/>
        </authorList>
    </citation>
    <scope>NUCLEOTIDE SEQUENCE [LARGE SCALE GENOMIC DNA]</scope>
    <source>
        <strain evidence="7">DSM 44830</strain>
    </source>
</reference>
<dbReference type="Proteomes" id="UP000199504">
    <property type="component" value="Unassembled WGS sequence"/>
</dbReference>
<dbReference type="PANTHER" id="PTHR11764:SF20">
    <property type="entry name" value="LANOSTEROL SYNTHASE"/>
    <property type="match status" value="1"/>
</dbReference>
<accession>A0A1C4WX72</accession>
<sequence length="566" mass="59316">MTAVTAEAVEKAIADGAEALLRRRRPDGAFGDDPPASVLGTAGTVAALHAADPARNADLVDAGTAWLRGQQHDDGGWGGVVGADSEVVATAVAVAALALTAPAASAGEISAGRARLAAMGGVDTITDPAIALLCRQLLTMAGMTAEAGRLRRLPLEIVLFDRVRRRRLSFRTAPFVGLALMQADLLPTGRLRRATLARARPAAVGLLRSIHDHEGRTGALSADPWPAALVLLGLARSGEASDIAGAVTGWLRRAVRPDGAWDAVTNLDLTRTGYAATGLIAAGYAADPRLRPTREFLRAAQKTEPFEVLDVPAGGWSYSDRVGWPVTLESAEILSALAGLPDADADPALRTGLTWLTGRQDSRGSWSLWVRDTRLANDGPCPAITSQAVLALHDAGHPDDHPAIRAAAAWLLTRQRPDGTFDNLWYRDHTSGTAVVVGALSRVGHARHDVVRRAVRWLCDTQLPDGSWGPGDGGAGSVEETAWAVHGLLATGEPGVAGAVDRGVAWLLAAAGPDGGWPATRVCNYIRHYLRYPNAVITQAVALRALGEYRRVTAGRADATPGAVAR</sequence>
<dbReference type="AlphaFoldDB" id="A0A1C4WX72"/>
<dbReference type="GO" id="GO:0016866">
    <property type="term" value="F:intramolecular transferase activity"/>
    <property type="evidence" value="ECO:0007669"/>
    <property type="project" value="InterPro"/>
</dbReference>
<dbReference type="GO" id="GO:0016104">
    <property type="term" value="P:triterpenoid biosynthetic process"/>
    <property type="evidence" value="ECO:0007669"/>
    <property type="project" value="InterPro"/>
</dbReference>
<keyword evidence="7" id="KW-1185">Reference proteome</keyword>
<gene>
    <name evidence="6" type="ORF">GA0070564_102574</name>
</gene>
<dbReference type="OrthoDB" id="9758578at2"/>
<dbReference type="PANTHER" id="PTHR11764">
    <property type="entry name" value="TERPENE CYCLASE/MUTASE FAMILY MEMBER"/>
    <property type="match status" value="1"/>
</dbReference>
<dbReference type="InterPro" id="IPR008930">
    <property type="entry name" value="Terpenoid_cyclase/PrenylTrfase"/>
</dbReference>
<evidence type="ECO:0000256" key="2">
    <source>
        <dbReference type="ARBA" id="ARBA00009755"/>
    </source>
</evidence>
<dbReference type="InterPro" id="IPR032697">
    <property type="entry name" value="SQ_cyclase_N"/>
</dbReference>
<evidence type="ECO:0000313" key="6">
    <source>
        <dbReference type="EMBL" id="SCF00789.1"/>
    </source>
</evidence>
<evidence type="ECO:0000256" key="1">
    <source>
        <dbReference type="ARBA" id="ARBA00004999"/>
    </source>
</evidence>
<organism evidence="6 7">
    <name type="scientific">Micromonospora mirobrigensis</name>
    <dbReference type="NCBI Taxonomy" id="262898"/>
    <lineage>
        <taxon>Bacteria</taxon>
        <taxon>Bacillati</taxon>
        <taxon>Actinomycetota</taxon>
        <taxon>Actinomycetes</taxon>
        <taxon>Micromonosporales</taxon>
        <taxon>Micromonosporaceae</taxon>
        <taxon>Micromonospora</taxon>
    </lineage>
</organism>
<evidence type="ECO:0000313" key="7">
    <source>
        <dbReference type="Proteomes" id="UP000199504"/>
    </source>
</evidence>
<dbReference type="GO" id="GO:0005811">
    <property type="term" value="C:lipid droplet"/>
    <property type="evidence" value="ECO:0007669"/>
    <property type="project" value="InterPro"/>
</dbReference>
<dbReference type="UniPathway" id="UPA00337"/>
<feature type="domain" description="Squalene cyclase C-terminal" evidence="4">
    <location>
        <begin position="272"/>
        <end position="550"/>
    </location>
</feature>
<evidence type="ECO:0000256" key="3">
    <source>
        <dbReference type="ARBA" id="ARBA00022737"/>
    </source>
</evidence>
<dbReference type="Pfam" id="PF13249">
    <property type="entry name" value="SQHop_cyclase_N"/>
    <property type="match status" value="1"/>
</dbReference>
<dbReference type="InterPro" id="IPR018333">
    <property type="entry name" value="Squalene_cyclase"/>
</dbReference>
<evidence type="ECO:0000259" key="4">
    <source>
        <dbReference type="Pfam" id="PF13243"/>
    </source>
</evidence>
<comment type="pathway">
    <text evidence="1">Secondary metabolite biosynthesis; hopanoid biosynthesis.</text>
</comment>
<dbReference type="STRING" id="262898.GA0070564_102574"/>
<name>A0A1C4WX72_9ACTN</name>
<dbReference type="SUPFAM" id="SSF48239">
    <property type="entry name" value="Terpenoid cyclases/Protein prenyltransferases"/>
    <property type="match status" value="2"/>
</dbReference>
<dbReference type="EMBL" id="FMCX01000002">
    <property type="protein sequence ID" value="SCF00789.1"/>
    <property type="molecule type" value="Genomic_DNA"/>
</dbReference>
<protein>
    <submittedName>
        <fullName evidence="6">Squalene-hopene/tetraprenyl-beta-curcumene cyclase</fullName>
    </submittedName>
</protein>
<feature type="domain" description="Squalene cyclase N-terminal" evidence="5">
    <location>
        <begin position="15"/>
        <end position="160"/>
    </location>
</feature>
<keyword evidence="3" id="KW-0677">Repeat</keyword>
<dbReference type="Gene3D" id="1.50.10.20">
    <property type="match status" value="2"/>
</dbReference>
<proteinExistence type="inferred from homology"/>
<dbReference type="InterPro" id="IPR032696">
    <property type="entry name" value="SQ_cyclase_C"/>
</dbReference>